<organism evidence="3 4">
    <name type="scientific">Candidatus Magnetobacterium casense</name>
    <dbReference type="NCBI Taxonomy" id="1455061"/>
    <lineage>
        <taxon>Bacteria</taxon>
        <taxon>Pseudomonadati</taxon>
        <taxon>Nitrospirota</taxon>
        <taxon>Thermodesulfovibrionia</taxon>
        <taxon>Thermodesulfovibrionales</taxon>
        <taxon>Candidatus Magnetobacteriaceae</taxon>
        <taxon>Candidatus Magnetobacterium</taxon>
    </lineage>
</organism>
<name>A0ABS6S3X3_9BACT</name>
<keyword evidence="2" id="KW-0812">Transmembrane</keyword>
<evidence type="ECO:0000256" key="2">
    <source>
        <dbReference type="SAM" id="Phobius"/>
    </source>
</evidence>
<protein>
    <recommendedName>
        <fullName evidence="5">Type II secretion system protein GspF domain-containing protein</fullName>
    </recommendedName>
</protein>
<reference evidence="3 4" key="1">
    <citation type="journal article" date="2020" name="J Geophys Res Biogeosci">
        <title>Magnetotaxis as an Adaptation to Enable Bacterial Shuttling of Microbial Sulfur and Sulfur Cycling Across Aquatic Oxic#Anoxic Interfaces.</title>
        <authorList>
            <person name="Li J."/>
            <person name="Liu P."/>
            <person name="Wang J."/>
            <person name="Roberts A.P."/>
            <person name="Pan Y."/>
        </authorList>
    </citation>
    <scope>NUCLEOTIDE SEQUENCE [LARGE SCALE GENOMIC DNA]</scope>
    <source>
        <strain evidence="3 4">MYR-1_YQ</strain>
    </source>
</reference>
<evidence type="ECO:0000313" key="3">
    <source>
        <dbReference type="EMBL" id="MBV6343073.1"/>
    </source>
</evidence>
<proteinExistence type="predicted"/>
<dbReference type="EMBL" id="JABXWD010000436">
    <property type="protein sequence ID" value="MBV6343073.1"/>
    <property type="molecule type" value="Genomic_DNA"/>
</dbReference>
<evidence type="ECO:0008006" key="5">
    <source>
        <dbReference type="Google" id="ProtNLM"/>
    </source>
</evidence>
<evidence type="ECO:0000256" key="1">
    <source>
        <dbReference type="SAM" id="Coils"/>
    </source>
</evidence>
<feature type="transmembrane region" description="Helical" evidence="2">
    <location>
        <begin position="96"/>
        <end position="118"/>
    </location>
</feature>
<sequence length="132" mass="14694">MAALFSREVGHVYWFENMGEPISNRNLPALLEKTQMIIQLPEYESALAEAGAIMTPSLVTGYCNQMTTQVVANMEEQVRELQEQTLVMARKYVQPLFVYGMGIIAILGLGTAITFFIMSQGKLDDLMKALGI</sequence>
<accession>A0ABS6S3X3</accession>
<comment type="caution">
    <text evidence="3">The sequence shown here is derived from an EMBL/GenBank/DDBJ whole genome shotgun (WGS) entry which is preliminary data.</text>
</comment>
<keyword evidence="4" id="KW-1185">Reference proteome</keyword>
<keyword evidence="2" id="KW-0472">Membrane</keyword>
<keyword evidence="1" id="KW-0175">Coiled coil</keyword>
<gene>
    <name evidence="3" type="ORF">HWQ67_15945</name>
</gene>
<feature type="coiled-coil region" evidence="1">
    <location>
        <begin position="64"/>
        <end position="91"/>
    </location>
</feature>
<keyword evidence="2" id="KW-1133">Transmembrane helix</keyword>
<dbReference type="Proteomes" id="UP001196980">
    <property type="component" value="Unassembled WGS sequence"/>
</dbReference>
<evidence type="ECO:0000313" key="4">
    <source>
        <dbReference type="Proteomes" id="UP001196980"/>
    </source>
</evidence>